<sequence length="154" mass="16577">MSYDKQPPPYPPYGGPSYPPYAGPSNPPYAGPSNPPYAGQSYPAYGAPAYSTPVAVANPFVRQAGPNVGIIRDYLAWSIINLCCGWGFLGFIPLVFSILCRNSKSANNYDQARTMSTCALVANIIVTIGGVIGWITFIIFMGIYIAALSTYNYN</sequence>
<evidence type="ECO:0000313" key="10">
    <source>
        <dbReference type="EMBL" id="CAF3811316.1"/>
    </source>
</evidence>
<dbReference type="Proteomes" id="UP000663891">
    <property type="component" value="Unassembled WGS sequence"/>
</dbReference>
<dbReference type="PANTHER" id="PTHR14948">
    <property type="entry name" value="NG5"/>
    <property type="match status" value="1"/>
</dbReference>
<evidence type="ECO:0000256" key="1">
    <source>
        <dbReference type="ARBA" id="ARBA00004370"/>
    </source>
</evidence>
<comment type="similarity">
    <text evidence="2">Belongs to the CD225/Dispanin family.</text>
</comment>
<feature type="transmembrane region" description="Helical" evidence="6">
    <location>
        <begin position="120"/>
        <end position="147"/>
    </location>
</feature>
<gene>
    <name evidence="7" type="ORF">IZO911_LOCUS16818</name>
    <name evidence="9" type="ORF">KXQ929_LOCUS13908</name>
    <name evidence="10" type="ORF">OKA104_LOCUS19080</name>
    <name evidence="8" type="ORF">VCS650_LOCUS17535</name>
</gene>
<accession>A0A814KJY8</accession>
<name>A0A814KJY8_9BILA</name>
<evidence type="ECO:0000256" key="4">
    <source>
        <dbReference type="ARBA" id="ARBA00022989"/>
    </source>
</evidence>
<dbReference type="EMBL" id="CAJOAY010001213">
    <property type="protein sequence ID" value="CAF3811316.1"/>
    <property type="molecule type" value="Genomic_DNA"/>
</dbReference>
<dbReference type="EMBL" id="CAJOBB010000757">
    <property type="protein sequence ID" value="CAF3745207.1"/>
    <property type="molecule type" value="Genomic_DNA"/>
</dbReference>
<dbReference type="AlphaFoldDB" id="A0A814KJY8"/>
<evidence type="ECO:0000256" key="3">
    <source>
        <dbReference type="ARBA" id="ARBA00022692"/>
    </source>
</evidence>
<evidence type="ECO:0000313" key="9">
    <source>
        <dbReference type="EMBL" id="CAF3745207.1"/>
    </source>
</evidence>
<evidence type="ECO:0000313" key="7">
    <source>
        <dbReference type="EMBL" id="CAF0985681.1"/>
    </source>
</evidence>
<keyword evidence="5 6" id="KW-0472">Membrane</keyword>
<dbReference type="EMBL" id="CAJNON010000162">
    <property type="protein sequence ID" value="CAF1053447.1"/>
    <property type="molecule type" value="Genomic_DNA"/>
</dbReference>
<evidence type="ECO:0000256" key="2">
    <source>
        <dbReference type="ARBA" id="ARBA00006843"/>
    </source>
</evidence>
<dbReference type="InterPro" id="IPR051423">
    <property type="entry name" value="CD225/Dispanin"/>
</dbReference>
<evidence type="ECO:0008006" key="12">
    <source>
        <dbReference type="Google" id="ProtNLM"/>
    </source>
</evidence>
<evidence type="ECO:0000256" key="5">
    <source>
        <dbReference type="ARBA" id="ARBA00023136"/>
    </source>
</evidence>
<organism evidence="8 11">
    <name type="scientific">Adineta steineri</name>
    <dbReference type="NCBI Taxonomy" id="433720"/>
    <lineage>
        <taxon>Eukaryota</taxon>
        <taxon>Metazoa</taxon>
        <taxon>Spiralia</taxon>
        <taxon>Gnathifera</taxon>
        <taxon>Rotifera</taxon>
        <taxon>Eurotatoria</taxon>
        <taxon>Bdelloidea</taxon>
        <taxon>Adinetida</taxon>
        <taxon>Adinetidae</taxon>
        <taxon>Adineta</taxon>
    </lineage>
</organism>
<dbReference type="Proteomes" id="UP000663860">
    <property type="component" value="Unassembled WGS sequence"/>
</dbReference>
<dbReference type="InterPro" id="IPR007593">
    <property type="entry name" value="CD225/Dispanin_fam"/>
</dbReference>
<keyword evidence="3 6" id="KW-0812">Transmembrane</keyword>
<dbReference type="Proteomes" id="UP000663868">
    <property type="component" value="Unassembled WGS sequence"/>
</dbReference>
<dbReference type="GO" id="GO:0016020">
    <property type="term" value="C:membrane"/>
    <property type="evidence" value="ECO:0007669"/>
    <property type="project" value="UniProtKB-SubCell"/>
</dbReference>
<reference evidence="8" key="1">
    <citation type="submission" date="2021-02" db="EMBL/GenBank/DDBJ databases">
        <authorList>
            <person name="Nowell W R."/>
        </authorList>
    </citation>
    <scope>NUCLEOTIDE SEQUENCE</scope>
</reference>
<evidence type="ECO:0000313" key="11">
    <source>
        <dbReference type="Proteomes" id="UP000663891"/>
    </source>
</evidence>
<evidence type="ECO:0000256" key="6">
    <source>
        <dbReference type="SAM" id="Phobius"/>
    </source>
</evidence>
<dbReference type="OrthoDB" id="10042161at2759"/>
<dbReference type="EMBL" id="CAJNOE010000153">
    <property type="protein sequence ID" value="CAF0985681.1"/>
    <property type="molecule type" value="Genomic_DNA"/>
</dbReference>
<dbReference type="PANTHER" id="PTHR14948:SF25">
    <property type="entry name" value="DUF4190 DOMAIN-CONTAINING PROTEIN"/>
    <property type="match status" value="1"/>
</dbReference>
<protein>
    <recommendedName>
        <fullName evidence="12">Interferon-induced transmembrane protein</fullName>
    </recommendedName>
</protein>
<dbReference type="Proteomes" id="UP000663881">
    <property type="component" value="Unassembled WGS sequence"/>
</dbReference>
<comment type="subcellular location">
    <subcellularLocation>
        <location evidence="1">Membrane</location>
    </subcellularLocation>
</comment>
<evidence type="ECO:0000313" key="8">
    <source>
        <dbReference type="EMBL" id="CAF1053447.1"/>
    </source>
</evidence>
<keyword evidence="4 6" id="KW-1133">Transmembrane helix</keyword>
<dbReference type="Pfam" id="PF04505">
    <property type="entry name" value="CD225"/>
    <property type="match status" value="1"/>
</dbReference>
<comment type="caution">
    <text evidence="8">The sequence shown here is derived from an EMBL/GenBank/DDBJ whole genome shotgun (WGS) entry which is preliminary data.</text>
</comment>
<proteinExistence type="inferred from homology"/>
<feature type="transmembrane region" description="Helical" evidence="6">
    <location>
        <begin position="74"/>
        <end position="99"/>
    </location>
</feature>